<reference evidence="3 4" key="1">
    <citation type="submission" date="2015-12" db="EMBL/GenBank/DDBJ databases">
        <title>Genome sequence of Thalassospira lucentensis MCCC 1A02072.</title>
        <authorList>
            <person name="Lu L."/>
            <person name="Lai Q."/>
            <person name="Shao Z."/>
            <person name="Qian P."/>
        </authorList>
    </citation>
    <scope>NUCLEOTIDE SEQUENCE [LARGE SCALE GENOMIC DNA]</scope>
    <source>
        <strain evidence="3 4">MCCC 1A02072</strain>
    </source>
</reference>
<accession>A0A154L774</accession>
<protein>
    <submittedName>
        <fullName evidence="3">AAA family ATPase</fullName>
    </submittedName>
</protein>
<dbReference type="InterPro" id="IPR036390">
    <property type="entry name" value="WH_DNA-bd_sf"/>
</dbReference>
<dbReference type="EMBL" id="LPVY01000008">
    <property type="protein sequence ID" value="KZB65700.1"/>
    <property type="molecule type" value="Genomic_DNA"/>
</dbReference>
<dbReference type="InterPro" id="IPR041682">
    <property type="entry name" value="AAA_14"/>
</dbReference>
<dbReference type="RefSeq" id="WP_062951109.1">
    <property type="nucleotide sequence ID" value="NZ_LPVY01000008.1"/>
</dbReference>
<dbReference type="AlphaFoldDB" id="A0A154L774"/>
<dbReference type="InterPro" id="IPR027417">
    <property type="entry name" value="P-loop_NTPase"/>
</dbReference>
<organism evidence="3 4">
    <name type="scientific">Thalassospira lucentensis</name>
    <dbReference type="NCBI Taxonomy" id="168935"/>
    <lineage>
        <taxon>Bacteria</taxon>
        <taxon>Pseudomonadati</taxon>
        <taxon>Pseudomonadota</taxon>
        <taxon>Alphaproteobacteria</taxon>
        <taxon>Rhodospirillales</taxon>
        <taxon>Thalassospiraceae</taxon>
        <taxon>Thalassospira</taxon>
    </lineage>
</organism>
<comment type="caution">
    <text evidence="3">The sequence shown here is derived from an EMBL/GenBank/DDBJ whole genome shotgun (WGS) entry which is preliminary data.</text>
</comment>
<dbReference type="PANTHER" id="PTHR33295">
    <property type="entry name" value="ATPASE"/>
    <property type="match status" value="1"/>
</dbReference>
<evidence type="ECO:0000259" key="2">
    <source>
        <dbReference type="Pfam" id="PF13635"/>
    </source>
</evidence>
<dbReference type="InterPro" id="IPR025420">
    <property type="entry name" value="DUF4143"/>
</dbReference>
<gene>
    <name evidence="3" type="ORF">AUP42_17155</name>
</gene>
<name>A0A154L774_9PROT</name>
<feature type="domain" description="AAA" evidence="1">
    <location>
        <begin position="54"/>
        <end position="181"/>
    </location>
</feature>
<evidence type="ECO:0000313" key="3">
    <source>
        <dbReference type="EMBL" id="KZB65700.1"/>
    </source>
</evidence>
<proteinExistence type="predicted"/>
<sequence length="458" mass="51805">MATMIEHPGEQDFLHRLMLDNPWWDGITDDLVHDLPQRAFFKRFWTAVEKNDGSKAVVLTGPRGVGKTVMLRQAVAELLNADTPRRHVCYISLEHPLFLEIDLPRLPKLLRSVRGISADHPLWLFIDEVSYQRDWEDRIAKLLVTDPMLRVVAVSALAPKKDALGHIQSLFLPPFSFAEYLEQRGIAPSDVLPQTPNVGRYTADIPDGLIELNDLFEAYINEGGFHDRDGEAGSIHRSLHSDLPGLHGISSPSDLHRLFVLLAYNTGAEFSIETLARELDIAKNTLRRYLEYLESAWLVRRLERVDQDAKPFQRAVAFKVHLIHPGLRTGLIGAKAMDSGTITRLAETAIQTQFLTSSVGIESLYYARWGHYEVPFVFLDRRSGTPLFAYHCLWRDEGIRKPREIRALVNFRTSHALPLGAFVLTKAQWHGGKIGGVPMRFEPASVLALRIGLEFSQL</sequence>
<dbReference type="Proteomes" id="UP000076335">
    <property type="component" value="Unassembled WGS sequence"/>
</dbReference>
<dbReference type="SUPFAM" id="SSF52540">
    <property type="entry name" value="P-loop containing nucleoside triphosphate hydrolases"/>
    <property type="match status" value="1"/>
</dbReference>
<evidence type="ECO:0000313" key="4">
    <source>
        <dbReference type="Proteomes" id="UP000076335"/>
    </source>
</evidence>
<dbReference type="OrthoDB" id="9771844at2"/>
<dbReference type="Pfam" id="PF13635">
    <property type="entry name" value="DUF4143"/>
    <property type="match status" value="1"/>
</dbReference>
<evidence type="ECO:0000259" key="1">
    <source>
        <dbReference type="Pfam" id="PF13173"/>
    </source>
</evidence>
<dbReference type="PANTHER" id="PTHR33295:SF8">
    <property type="entry name" value="AAA+ ATPASE DOMAIN-CONTAINING PROTEIN"/>
    <property type="match status" value="1"/>
</dbReference>
<dbReference type="Gene3D" id="3.40.50.300">
    <property type="entry name" value="P-loop containing nucleotide triphosphate hydrolases"/>
    <property type="match status" value="1"/>
</dbReference>
<dbReference type="SUPFAM" id="SSF46785">
    <property type="entry name" value="Winged helix' DNA-binding domain"/>
    <property type="match status" value="1"/>
</dbReference>
<dbReference type="Pfam" id="PF13173">
    <property type="entry name" value="AAA_14"/>
    <property type="match status" value="1"/>
</dbReference>
<feature type="domain" description="DUF4143" evidence="2">
    <location>
        <begin position="241"/>
        <end position="378"/>
    </location>
</feature>